<dbReference type="Gene3D" id="1.25.40.20">
    <property type="entry name" value="Ankyrin repeat-containing domain"/>
    <property type="match status" value="1"/>
</dbReference>
<gene>
    <name evidence="2" type="ORF">TKK_002035</name>
</gene>
<protein>
    <submittedName>
        <fullName evidence="2">Uncharacterized protein</fullName>
    </submittedName>
</protein>
<name>A0ABD2XLL0_9HYME</name>
<organism evidence="2 3">
    <name type="scientific">Trichogramma kaykai</name>
    <dbReference type="NCBI Taxonomy" id="54128"/>
    <lineage>
        <taxon>Eukaryota</taxon>
        <taxon>Metazoa</taxon>
        <taxon>Ecdysozoa</taxon>
        <taxon>Arthropoda</taxon>
        <taxon>Hexapoda</taxon>
        <taxon>Insecta</taxon>
        <taxon>Pterygota</taxon>
        <taxon>Neoptera</taxon>
        <taxon>Endopterygota</taxon>
        <taxon>Hymenoptera</taxon>
        <taxon>Apocrita</taxon>
        <taxon>Proctotrupomorpha</taxon>
        <taxon>Chalcidoidea</taxon>
        <taxon>Trichogrammatidae</taxon>
        <taxon>Trichogramma</taxon>
    </lineage>
</organism>
<evidence type="ECO:0000313" key="2">
    <source>
        <dbReference type="EMBL" id="KAL3405673.1"/>
    </source>
</evidence>
<proteinExistence type="predicted"/>
<comment type="caution">
    <text evidence="2">The sequence shown here is derived from an EMBL/GenBank/DDBJ whole genome shotgun (WGS) entry which is preliminary data.</text>
</comment>
<evidence type="ECO:0000313" key="3">
    <source>
        <dbReference type="Proteomes" id="UP001627154"/>
    </source>
</evidence>
<dbReference type="SUPFAM" id="SSF48403">
    <property type="entry name" value="Ankyrin repeat"/>
    <property type="match status" value="1"/>
</dbReference>
<accession>A0ABD2XLL0</accession>
<sequence length="164" mass="18981">MRHGSDPNAADAEGATPLLIILRQRRNEDLVRVLFELAEPRYGPVRLDRRDELGDTPLHHAMGLFETTRSPLEPSWYDIDEEFAREAKKTMIRPGQSYDDDEDDDDNNYDDYDDDDDEDEDDDDDEEDVKDEASLSLYDLVRLRPEEAQKVVTSTDYLCFSKSS</sequence>
<evidence type="ECO:0000256" key="1">
    <source>
        <dbReference type="SAM" id="MobiDB-lite"/>
    </source>
</evidence>
<keyword evidence="3" id="KW-1185">Reference proteome</keyword>
<feature type="region of interest" description="Disordered" evidence="1">
    <location>
        <begin position="88"/>
        <end position="135"/>
    </location>
</feature>
<dbReference type="AlphaFoldDB" id="A0ABD2XLL0"/>
<feature type="compositionally biased region" description="Acidic residues" evidence="1">
    <location>
        <begin position="98"/>
        <end position="130"/>
    </location>
</feature>
<dbReference type="InterPro" id="IPR036770">
    <property type="entry name" value="Ankyrin_rpt-contain_sf"/>
</dbReference>
<reference evidence="2 3" key="1">
    <citation type="journal article" date="2024" name="bioRxiv">
        <title>A reference genome for Trichogramma kaykai: A tiny desert-dwelling parasitoid wasp with competing sex-ratio distorters.</title>
        <authorList>
            <person name="Culotta J."/>
            <person name="Lindsey A.R."/>
        </authorList>
    </citation>
    <scope>NUCLEOTIDE SEQUENCE [LARGE SCALE GENOMIC DNA]</scope>
    <source>
        <strain evidence="2 3">KSX58</strain>
    </source>
</reference>
<dbReference type="EMBL" id="JBJJXI010000020">
    <property type="protein sequence ID" value="KAL3405673.1"/>
    <property type="molecule type" value="Genomic_DNA"/>
</dbReference>
<dbReference type="Proteomes" id="UP001627154">
    <property type="component" value="Unassembled WGS sequence"/>
</dbReference>